<dbReference type="InterPro" id="IPR052534">
    <property type="entry name" value="Extracell_DNA_Util/SecSys_Comp"/>
</dbReference>
<dbReference type="EMBL" id="PEXU01000042">
    <property type="protein sequence ID" value="PIS42460.1"/>
    <property type="molecule type" value="Genomic_DNA"/>
</dbReference>
<keyword evidence="1" id="KW-0812">Transmembrane</keyword>
<dbReference type="InterPro" id="IPR007813">
    <property type="entry name" value="PilN"/>
</dbReference>
<feature type="transmembrane region" description="Helical" evidence="1">
    <location>
        <begin position="27"/>
        <end position="49"/>
    </location>
</feature>
<evidence type="ECO:0000256" key="1">
    <source>
        <dbReference type="SAM" id="Phobius"/>
    </source>
</evidence>
<evidence type="ECO:0008006" key="4">
    <source>
        <dbReference type="Google" id="ProtNLM"/>
    </source>
</evidence>
<comment type="caution">
    <text evidence="2">The sequence shown here is derived from an EMBL/GenBank/DDBJ whole genome shotgun (WGS) entry which is preliminary data.</text>
</comment>
<dbReference type="Proteomes" id="UP000231542">
    <property type="component" value="Unassembled WGS sequence"/>
</dbReference>
<keyword evidence="1" id="KW-1133">Transmembrane helix</keyword>
<proteinExistence type="predicted"/>
<organism evidence="2 3">
    <name type="scientific">Candidatus Kerfeldbacteria bacterium CG08_land_8_20_14_0_20_40_16</name>
    <dbReference type="NCBI Taxonomy" id="2014244"/>
    <lineage>
        <taxon>Bacteria</taxon>
        <taxon>Candidatus Kerfeldiibacteriota</taxon>
    </lineage>
</organism>
<gene>
    <name evidence="2" type="ORF">COT24_03390</name>
</gene>
<evidence type="ECO:0000313" key="3">
    <source>
        <dbReference type="Proteomes" id="UP000231542"/>
    </source>
</evidence>
<dbReference type="PANTHER" id="PTHR40278">
    <property type="entry name" value="DNA UTILIZATION PROTEIN HOFN"/>
    <property type="match status" value="1"/>
</dbReference>
<accession>A0A2H0YVF2</accession>
<dbReference type="PANTHER" id="PTHR40278:SF1">
    <property type="entry name" value="DNA UTILIZATION PROTEIN HOFN"/>
    <property type="match status" value="1"/>
</dbReference>
<sequence>MITLNLISPVQKEANRFQKNYSLLRRISIIFLSVLLIVVAFLFIAQVLLENKLDSITQETLALKQNIEKEEPIDLEKSVKNFNNLLININQIQSEYTNWTSELKNISSLVPPGVTLSSFVLQKNTSEFKFTGKAATRDALLNFKDSLENSDFFTEIQSPISNLLTKVNINFELSGKLVTVMTGLENQ</sequence>
<reference evidence="2 3" key="1">
    <citation type="submission" date="2017-09" db="EMBL/GenBank/DDBJ databases">
        <title>Depth-based differentiation of microbial function through sediment-hosted aquifers and enrichment of novel symbionts in the deep terrestrial subsurface.</title>
        <authorList>
            <person name="Probst A.J."/>
            <person name="Ladd B."/>
            <person name="Jarett J.K."/>
            <person name="Geller-Mcgrath D.E."/>
            <person name="Sieber C.M."/>
            <person name="Emerson J.B."/>
            <person name="Anantharaman K."/>
            <person name="Thomas B.C."/>
            <person name="Malmstrom R."/>
            <person name="Stieglmeier M."/>
            <person name="Klingl A."/>
            <person name="Woyke T."/>
            <person name="Ryan C.M."/>
            <person name="Banfield J.F."/>
        </authorList>
    </citation>
    <scope>NUCLEOTIDE SEQUENCE [LARGE SCALE GENOMIC DNA]</scope>
    <source>
        <strain evidence="2">CG08_land_8_20_14_0_20_40_16</strain>
    </source>
</reference>
<name>A0A2H0YVF2_9BACT</name>
<dbReference type="Pfam" id="PF05137">
    <property type="entry name" value="PilN"/>
    <property type="match status" value="1"/>
</dbReference>
<protein>
    <recommendedName>
        <fullName evidence="4">PilN domain-containing protein</fullName>
    </recommendedName>
</protein>
<keyword evidence="1" id="KW-0472">Membrane</keyword>
<evidence type="ECO:0000313" key="2">
    <source>
        <dbReference type="EMBL" id="PIS42460.1"/>
    </source>
</evidence>
<dbReference type="AlphaFoldDB" id="A0A2H0YVF2"/>